<dbReference type="RefSeq" id="WP_201957261.1">
    <property type="nucleotide sequence ID" value="NZ_JAERRJ010000019.1"/>
</dbReference>
<dbReference type="Pfam" id="PF12642">
    <property type="entry name" value="TpcC"/>
    <property type="match status" value="1"/>
</dbReference>
<reference evidence="3 4" key="1">
    <citation type="submission" date="2021-01" db="EMBL/GenBank/DDBJ databases">
        <title>WGS of actinomycetes isolated from Thailand.</title>
        <authorList>
            <person name="Thawai C."/>
        </authorList>
    </citation>
    <scope>NUCLEOTIDE SEQUENCE [LARGE SCALE GENOMIC DNA]</scope>
    <source>
        <strain evidence="3 4">LPG 2</strain>
    </source>
</reference>
<evidence type="ECO:0000313" key="4">
    <source>
        <dbReference type="Proteomes" id="UP000602198"/>
    </source>
</evidence>
<evidence type="ECO:0000313" key="3">
    <source>
        <dbReference type="EMBL" id="MBL1079747.1"/>
    </source>
</evidence>
<proteinExistence type="predicted"/>
<dbReference type="Proteomes" id="UP000602198">
    <property type="component" value="Unassembled WGS sequence"/>
</dbReference>
<dbReference type="InterPro" id="IPR024735">
    <property type="entry name" value="TcpC"/>
</dbReference>
<accession>A0ABS1MGQ4</accession>
<feature type="transmembrane region" description="Helical" evidence="2">
    <location>
        <begin position="27"/>
        <end position="46"/>
    </location>
</feature>
<sequence>MRTANHQIHETGSELLRRMKVRRRRDTLLMITLAVLATLGGGHAILEVFDTEPEPVIYEPPDITTGQAQLVGAFAQQFVLTYLSTPASQRDKLNDFLPQDQQLQLPAAGLQVSDPLVMYSARTITTAELDIWAVTVSVRTNRTTTANDSRVYYRVGVAAARGRLRALALPAVVNPPGVGRDLEFAYTTECTGETPLAQVVSGFLTAFLTGSGDIARYISIDASINVLTAPPFHSAELARLRSTDSSCGNDSASAQVLATVTPKSSGTDTAASLAFPLTVHRNGGQWQVVSIDPTPALANPLTVLAGPGLGTQAASPSTTTSSTAPIPPATQN</sequence>
<protein>
    <submittedName>
        <fullName evidence="3">Conjugal transfer protein</fullName>
    </submittedName>
</protein>
<name>A0ABS1MGQ4_9NOCA</name>
<gene>
    <name evidence="3" type="ORF">JK358_35635</name>
</gene>
<keyword evidence="2" id="KW-0472">Membrane</keyword>
<dbReference type="EMBL" id="JAERRJ010000019">
    <property type="protein sequence ID" value="MBL1079747.1"/>
    <property type="molecule type" value="Genomic_DNA"/>
</dbReference>
<organism evidence="3 4">
    <name type="scientific">Nocardia acididurans</name>
    <dbReference type="NCBI Taxonomy" id="2802282"/>
    <lineage>
        <taxon>Bacteria</taxon>
        <taxon>Bacillati</taxon>
        <taxon>Actinomycetota</taxon>
        <taxon>Actinomycetes</taxon>
        <taxon>Mycobacteriales</taxon>
        <taxon>Nocardiaceae</taxon>
        <taxon>Nocardia</taxon>
    </lineage>
</organism>
<keyword evidence="4" id="KW-1185">Reference proteome</keyword>
<comment type="caution">
    <text evidence="3">The sequence shown here is derived from an EMBL/GenBank/DDBJ whole genome shotgun (WGS) entry which is preliminary data.</text>
</comment>
<evidence type="ECO:0000256" key="1">
    <source>
        <dbReference type="SAM" id="MobiDB-lite"/>
    </source>
</evidence>
<evidence type="ECO:0000256" key="2">
    <source>
        <dbReference type="SAM" id="Phobius"/>
    </source>
</evidence>
<keyword evidence="2" id="KW-0812">Transmembrane</keyword>
<feature type="region of interest" description="Disordered" evidence="1">
    <location>
        <begin position="308"/>
        <end position="332"/>
    </location>
</feature>
<keyword evidence="2" id="KW-1133">Transmembrane helix</keyword>
<feature type="compositionally biased region" description="Low complexity" evidence="1">
    <location>
        <begin position="313"/>
        <end position="324"/>
    </location>
</feature>